<name>A0AAX4HPB0_9BACT</name>
<accession>A0AAX4HPB0</accession>
<dbReference type="Gene3D" id="3.40.50.1000">
    <property type="entry name" value="HAD superfamily/HAD-like"/>
    <property type="match status" value="1"/>
</dbReference>
<dbReference type="Pfam" id="PF08282">
    <property type="entry name" value="Hydrolase_3"/>
    <property type="match status" value="2"/>
</dbReference>
<organism evidence="1 2">
    <name type="scientific">Peredibacter starrii</name>
    <dbReference type="NCBI Taxonomy" id="28202"/>
    <lineage>
        <taxon>Bacteria</taxon>
        <taxon>Pseudomonadati</taxon>
        <taxon>Bdellovibrionota</taxon>
        <taxon>Bacteriovoracia</taxon>
        <taxon>Bacteriovoracales</taxon>
        <taxon>Bacteriovoracaceae</taxon>
        <taxon>Peredibacter</taxon>
    </lineage>
</organism>
<evidence type="ECO:0000313" key="1">
    <source>
        <dbReference type="EMBL" id="WPU65027.1"/>
    </source>
</evidence>
<dbReference type="SUPFAM" id="SSF56784">
    <property type="entry name" value="HAD-like"/>
    <property type="match status" value="1"/>
</dbReference>
<reference evidence="1 2" key="1">
    <citation type="submission" date="2023-11" db="EMBL/GenBank/DDBJ databases">
        <title>Peredibacter starrii A3.12.</title>
        <authorList>
            <person name="Mitchell R.J."/>
        </authorList>
    </citation>
    <scope>NUCLEOTIDE SEQUENCE [LARGE SCALE GENOMIC DNA]</scope>
    <source>
        <strain evidence="1 2">A3.12</strain>
    </source>
</reference>
<dbReference type="GO" id="GO:0016791">
    <property type="term" value="F:phosphatase activity"/>
    <property type="evidence" value="ECO:0007669"/>
    <property type="project" value="TreeGrafter"/>
</dbReference>
<evidence type="ECO:0000313" key="2">
    <source>
        <dbReference type="Proteomes" id="UP001324634"/>
    </source>
</evidence>
<dbReference type="InterPro" id="IPR023214">
    <property type="entry name" value="HAD_sf"/>
</dbReference>
<dbReference type="GO" id="GO:0005829">
    <property type="term" value="C:cytosol"/>
    <property type="evidence" value="ECO:0007669"/>
    <property type="project" value="TreeGrafter"/>
</dbReference>
<proteinExistence type="predicted"/>
<dbReference type="PANTHER" id="PTHR10000">
    <property type="entry name" value="PHOSPHOSERINE PHOSPHATASE"/>
    <property type="match status" value="1"/>
</dbReference>
<dbReference type="Gene3D" id="3.90.1070.10">
    <property type="match status" value="1"/>
</dbReference>
<keyword evidence="1" id="KW-0378">Hydrolase</keyword>
<dbReference type="RefSeq" id="WP_321394944.1">
    <property type="nucleotide sequence ID" value="NZ_CP139487.1"/>
</dbReference>
<keyword evidence="2" id="KW-1185">Reference proteome</keyword>
<dbReference type="EMBL" id="CP139487">
    <property type="protein sequence ID" value="WPU65027.1"/>
    <property type="molecule type" value="Genomic_DNA"/>
</dbReference>
<dbReference type="NCBIfam" id="TIGR01484">
    <property type="entry name" value="HAD-SF-IIB"/>
    <property type="match status" value="1"/>
</dbReference>
<sequence>MIFFSDFDGTLTQEGSGLTRDFFEIIDHIHKHGHELVIVSGRSLSWGHFFLTHFPLKACIMEGGGVICYKDERDEIVEEPLVSVEELDRLRHFTTKLKHHYPHVPLSADSFGRLSDRAIEFHLMDEQWVEDVMAFMKQENIHFSKSNVHINFWCGKISKYLGVVHFLHKYRPKVTQNDAWFFGDAPNDESMFELFHNSVGVSNIEKCLHRLNHKPRIILEGEENAGPKGVLNYVKKLC</sequence>
<dbReference type="InterPro" id="IPR036412">
    <property type="entry name" value="HAD-like_sf"/>
</dbReference>
<dbReference type="InterPro" id="IPR006379">
    <property type="entry name" value="HAD-SF_hydro_IIB"/>
</dbReference>
<gene>
    <name evidence="1" type="ORF">SOO65_20225</name>
</gene>
<dbReference type="Proteomes" id="UP001324634">
    <property type="component" value="Chromosome"/>
</dbReference>
<dbReference type="KEGG" id="psti:SOO65_20225"/>
<dbReference type="PANTHER" id="PTHR10000:SF8">
    <property type="entry name" value="HAD SUPERFAMILY HYDROLASE-LIKE, TYPE 3"/>
    <property type="match status" value="1"/>
</dbReference>
<dbReference type="AlphaFoldDB" id="A0AAX4HPB0"/>
<protein>
    <submittedName>
        <fullName evidence="1">HAD-IIB family hydrolase</fullName>
    </submittedName>
</protein>
<dbReference type="GO" id="GO:0000287">
    <property type="term" value="F:magnesium ion binding"/>
    <property type="evidence" value="ECO:0007669"/>
    <property type="project" value="TreeGrafter"/>
</dbReference>